<feature type="domain" description="Urease accessory protein UreH-like transmembrane" evidence="2">
    <location>
        <begin position="72"/>
        <end position="212"/>
    </location>
</feature>
<gene>
    <name evidence="3" type="ORF">RE476_09320</name>
</gene>
<evidence type="ECO:0000313" key="3">
    <source>
        <dbReference type="EMBL" id="WMW21584.1"/>
    </source>
</evidence>
<accession>A0AA51UE75</accession>
<feature type="transmembrane region" description="Helical" evidence="1">
    <location>
        <begin position="158"/>
        <end position="181"/>
    </location>
</feature>
<reference evidence="3" key="1">
    <citation type="submission" date="2023-08" db="EMBL/GenBank/DDBJ databases">
        <title>Methanolobus mangrovi sp. nov. and Methanolobus sediminis sp. nov, two novel methylotrophic methanogens isolated from mangrove sediments in China.</title>
        <authorList>
            <person name="Zhou J."/>
        </authorList>
    </citation>
    <scope>NUCLEOTIDE SEQUENCE</scope>
    <source>
        <strain evidence="3">FTZ2</strain>
    </source>
</reference>
<dbReference type="KEGG" id="mmav:RE476_09320"/>
<dbReference type="GO" id="GO:0032025">
    <property type="term" value="P:response to cobalt ion"/>
    <property type="evidence" value="ECO:0007669"/>
    <property type="project" value="TreeGrafter"/>
</dbReference>
<evidence type="ECO:0000313" key="4">
    <source>
        <dbReference type="Proteomes" id="UP001183006"/>
    </source>
</evidence>
<dbReference type="GO" id="GO:0005886">
    <property type="term" value="C:plasma membrane"/>
    <property type="evidence" value="ECO:0007669"/>
    <property type="project" value="UniProtKB-SubCell"/>
</dbReference>
<evidence type="ECO:0000256" key="1">
    <source>
        <dbReference type="SAM" id="Phobius"/>
    </source>
</evidence>
<keyword evidence="1" id="KW-0472">Membrane</keyword>
<dbReference type="Proteomes" id="UP001183006">
    <property type="component" value="Chromosome"/>
</dbReference>
<keyword evidence="1" id="KW-0812">Transmembrane</keyword>
<dbReference type="RefSeq" id="WP_309307372.1">
    <property type="nucleotide sequence ID" value="NZ_CP133594.1"/>
</dbReference>
<sequence>MDLLANPGNLTSNMNLIFILSAFFLGALHALEPGHGKSVMAVFVMGTDANLKDALTLGLTVVFSHIIVVITLGVASIYLIDVLDVDVTHDIMSVVGGLILITVGAWILRRFYHPHHHAHKIDSTKGVIAIGLSTGLIPCPAALAVLLVSIANNQVYNGLWYILVFSIGLAISIVSLSVLMVKGRGFIQSYMGNKRVNSLPLISGTIIIIIGIFTLLHPLLEHLGTIH</sequence>
<feature type="transmembrane region" description="Helical" evidence="1">
    <location>
        <begin position="128"/>
        <end position="152"/>
    </location>
</feature>
<dbReference type="EMBL" id="CP133594">
    <property type="protein sequence ID" value="WMW21584.1"/>
    <property type="molecule type" value="Genomic_DNA"/>
</dbReference>
<dbReference type="GO" id="GO:0046583">
    <property type="term" value="F:monoatomic cation efflux transmembrane transporter activity"/>
    <property type="evidence" value="ECO:0007669"/>
    <property type="project" value="TreeGrafter"/>
</dbReference>
<feature type="transmembrane region" description="Helical" evidence="1">
    <location>
        <begin position="12"/>
        <end position="31"/>
    </location>
</feature>
<evidence type="ECO:0000259" key="2">
    <source>
        <dbReference type="Pfam" id="PF13386"/>
    </source>
</evidence>
<protein>
    <submittedName>
        <fullName evidence="3">Sulfite exporter TauE/SafE family protein</fullName>
    </submittedName>
</protein>
<dbReference type="GO" id="GO:0010045">
    <property type="term" value="P:response to nickel cation"/>
    <property type="evidence" value="ECO:0007669"/>
    <property type="project" value="TreeGrafter"/>
</dbReference>
<feature type="transmembrane region" description="Helical" evidence="1">
    <location>
        <begin position="91"/>
        <end position="108"/>
    </location>
</feature>
<dbReference type="PANTHER" id="PTHR40659:SF1">
    <property type="entry name" value="NICKEL_COBALT EFFLUX SYSTEM RCNA"/>
    <property type="match status" value="1"/>
</dbReference>
<dbReference type="InterPro" id="IPR051224">
    <property type="entry name" value="NiCoT_RcnA"/>
</dbReference>
<dbReference type="GO" id="GO:0015099">
    <property type="term" value="F:nickel cation transmembrane transporter activity"/>
    <property type="evidence" value="ECO:0007669"/>
    <property type="project" value="TreeGrafter"/>
</dbReference>
<feature type="transmembrane region" description="Helical" evidence="1">
    <location>
        <begin position="201"/>
        <end position="220"/>
    </location>
</feature>
<name>A0AA51UE75_9EURY</name>
<dbReference type="GO" id="GO:0006824">
    <property type="term" value="P:cobalt ion transport"/>
    <property type="evidence" value="ECO:0007669"/>
    <property type="project" value="UniProtKB-KW"/>
</dbReference>
<dbReference type="PANTHER" id="PTHR40659">
    <property type="entry name" value="NICKEL/COBALT EFFLUX SYSTEM RCNA"/>
    <property type="match status" value="1"/>
</dbReference>
<dbReference type="AlphaFoldDB" id="A0AA51UE75"/>
<proteinExistence type="predicted"/>
<dbReference type="GeneID" id="84230339"/>
<keyword evidence="1" id="KW-1133">Transmembrane helix</keyword>
<dbReference type="InterPro" id="IPR039447">
    <property type="entry name" value="UreH-like_TM_dom"/>
</dbReference>
<dbReference type="Pfam" id="PF13386">
    <property type="entry name" value="DsbD_2"/>
    <property type="match status" value="1"/>
</dbReference>
<feature type="transmembrane region" description="Helical" evidence="1">
    <location>
        <begin position="55"/>
        <end position="79"/>
    </location>
</feature>
<organism evidence="3 4">
    <name type="scientific">Methanolobus mangrovi</name>
    <dbReference type="NCBI Taxonomy" id="3072977"/>
    <lineage>
        <taxon>Archaea</taxon>
        <taxon>Methanobacteriati</taxon>
        <taxon>Methanobacteriota</taxon>
        <taxon>Stenosarchaea group</taxon>
        <taxon>Methanomicrobia</taxon>
        <taxon>Methanosarcinales</taxon>
        <taxon>Methanosarcinaceae</taxon>
        <taxon>Methanolobus</taxon>
    </lineage>
</organism>
<keyword evidence="4" id="KW-1185">Reference proteome</keyword>